<evidence type="ECO:0000256" key="5">
    <source>
        <dbReference type="ARBA" id="ARBA00022741"/>
    </source>
</evidence>
<evidence type="ECO:0000313" key="10">
    <source>
        <dbReference type="EMBL" id="HIX02220.1"/>
    </source>
</evidence>
<accession>A0A9D1UXI3</accession>
<proteinExistence type="inferred from homology"/>
<keyword evidence="6 10" id="KW-0067">ATP-binding</keyword>
<feature type="domain" description="ABC transporter" evidence="9">
    <location>
        <begin position="244"/>
        <end position="463"/>
    </location>
</feature>
<dbReference type="InterPro" id="IPR015856">
    <property type="entry name" value="ABC_transpr_CbiO/EcfA_su"/>
</dbReference>
<feature type="domain" description="ABC transporter" evidence="9">
    <location>
        <begin position="4"/>
        <end position="236"/>
    </location>
</feature>
<comment type="similarity">
    <text evidence="2">Belongs to the ABC transporter superfamily.</text>
</comment>
<dbReference type="SUPFAM" id="SSF52540">
    <property type="entry name" value="P-loop containing nucleoside triphosphate hydrolases"/>
    <property type="match status" value="2"/>
</dbReference>
<dbReference type="PANTHER" id="PTHR43553:SF27">
    <property type="entry name" value="ENERGY-COUPLING FACTOR TRANSPORTER ATP-BINDING PROTEIN ECFA2"/>
    <property type="match status" value="1"/>
</dbReference>
<dbReference type="AlphaFoldDB" id="A0A9D1UXI3"/>
<dbReference type="SMART" id="SM00382">
    <property type="entry name" value="AAA"/>
    <property type="match status" value="2"/>
</dbReference>
<evidence type="ECO:0000256" key="3">
    <source>
        <dbReference type="ARBA" id="ARBA00022448"/>
    </source>
</evidence>
<evidence type="ECO:0000256" key="1">
    <source>
        <dbReference type="ARBA" id="ARBA00004202"/>
    </source>
</evidence>
<dbReference type="PANTHER" id="PTHR43553">
    <property type="entry name" value="HEAVY METAL TRANSPORTER"/>
    <property type="match status" value="1"/>
</dbReference>
<sequence>MLEYEARNLTMQIHQQSVLFKNLSLKFKSQTLTLITGENGCGKSTLLKILSGQTLSTSGKVLLNNQPIHTIVPSARAKYVAYLPQNVRHYFTFNTGIEQFRFALANLQLSAAEIEDRIRQVVVAFNLNKIINQPVLSLSGGELQRLAFGLVVSLGAEYLLLDEPFANLDQENRQQLLKILSHLKRHATIITTDHNLTGYAALADQWLQFDHHQLLAQDIHKLPTKSNVSRVTHTVTVEKDDTELTFSQLNLAVGGKKLLHQATLSLPCGKIGLLCGKNGSGKSTLFAAATKQTKFTGEIIHNELSLAQTKAQKWLRQVTLGFQNSENQFIKTTVNEELMSALHITCHPEYWTKQQLQFWINQLHIENLLDESPYFISGGQQKKVQLLILAIIASPVILLDEIFAGLDSQTTQTVFQLLKKLCQLDCAILVVDHQLNQLPQYDYVVELSQQQLHLLPKGASVNA</sequence>
<keyword evidence="8" id="KW-0472">Membrane</keyword>
<dbReference type="EMBL" id="DXFP01000052">
    <property type="protein sequence ID" value="HIX02220.1"/>
    <property type="molecule type" value="Genomic_DNA"/>
</dbReference>
<comment type="caution">
    <text evidence="10">The sequence shown here is derived from an EMBL/GenBank/DDBJ whole genome shotgun (WGS) entry which is preliminary data.</text>
</comment>
<evidence type="ECO:0000313" key="11">
    <source>
        <dbReference type="Proteomes" id="UP000823963"/>
    </source>
</evidence>
<dbReference type="Gene3D" id="3.40.50.300">
    <property type="entry name" value="P-loop containing nucleotide triphosphate hydrolases"/>
    <property type="match status" value="2"/>
</dbReference>
<comment type="subcellular location">
    <subcellularLocation>
        <location evidence="1">Cell membrane</location>
        <topology evidence="1">Peripheral membrane protein</topology>
    </subcellularLocation>
</comment>
<reference evidence="10" key="1">
    <citation type="journal article" date="2021" name="PeerJ">
        <title>Extensive microbial diversity within the chicken gut microbiome revealed by metagenomics and culture.</title>
        <authorList>
            <person name="Gilroy R."/>
            <person name="Ravi A."/>
            <person name="Getino M."/>
            <person name="Pursley I."/>
            <person name="Horton D.L."/>
            <person name="Alikhan N.F."/>
            <person name="Baker D."/>
            <person name="Gharbi K."/>
            <person name="Hall N."/>
            <person name="Watson M."/>
            <person name="Adriaenssens E.M."/>
            <person name="Foster-Nyarko E."/>
            <person name="Jarju S."/>
            <person name="Secka A."/>
            <person name="Antonio M."/>
            <person name="Oren A."/>
            <person name="Chaudhuri R.R."/>
            <person name="La Ragione R."/>
            <person name="Hildebrand F."/>
            <person name="Pallen M.J."/>
        </authorList>
    </citation>
    <scope>NUCLEOTIDE SEQUENCE</scope>
    <source>
        <strain evidence="10">6627</strain>
    </source>
</reference>
<dbReference type="InterPro" id="IPR017871">
    <property type="entry name" value="ABC_transporter-like_CS"/>
</dbReference>
<evidence type="ECO:0000256" key="8">
    <source>
        <dbReference type="ARBA" id="ARBA00023136"/>
    </source>
</evidence>
<dbReference type="InterPro" id="IPR003593">
    <property type="entry name" value="AAA+_ATPase"/>
</dbReference>
<reference evidence="10" key="2">
    <citation type="submission" date="2021-04" db="EMBL/GenBank/DDBJ databases">
        <authorList>
            <person name="Gilroy R."/>
        </authorList>
    </citation>
    <scope>NUCLEOTIDE SEQUENCE</scope>
    <source>
        <strain evidence="10">6627</strain>
    </source>
</reference>
<evidence type="ECO:0000256" key="4">
    <source>
        <dbReference type="ARBA" id="ARBA00022475"/>
    </source>
</evidence>
<keyword evidence="4" id="KW-1003">Cell membrane</keyword>
<dbReference type="Pfam" id="PF00005">
    <property type="entry name" value="ABC_tran"/>
    <property type="match status" value="2"/>
</dbReference>
<keyword evidence="5" id="KW-0547">Nucleotide-binding</keyword>
<gene>
    <name evidence="10" type="ORF">H9861_05645</name>
</gene>
<dbReference type="InterPro" id="IPR050095">
    <property type="entry name" value="ECF_ABC_transporter_ATP-bd"/>
</dbReference>
<dbReference type="Proteomes" id="UP000823963">
    <property type="component" value="Unassembled WGS sequence"/>
</dbReference>
<evidence type="ECO:0000259" key="9">
    <source>
        <dbReference type="PROSITE" id="PS50893"/>
    </source>
</evidence>
<dbReference type="PROSITE" id="PS50893">
    <property type="entry name" value="ABC_TRANSPORTER_2"/>
    <property type="match status" value="2"/>
</dbReference>
<dbReference type="GO" id="GO:0043190">
    <property type="term" value="C:ATP-binding cassette (ABC) transporter complex"/>
    <property type="evidence" value="ECO:0007669"/>
    <property type="project" value="TreeGrafter"/>
</dbReference>
<name>A0A9D1UXI3_9LACO</name>
<dbReference type="PROSITE" id="PS00211">
    <property type="entry name" value="ABC_TRANSPORTER_1"/>
    <property type="match status" value="2"/>
</dbReference>
<keyword evidence="3" id="KW-0813">Transport</keyword>
<dbReference type="InterPro" id="IPR027417">
    <property type="entry name" value="P-loop_NTPase"/>
</dbReference>
<keyword evidence="7" id="KW-1278">Translocase</keyword>
<dbReference type="GO" id="GO:0016887">
    <property type="term" value="F:ATP hydrolysis activity"/>
    <property type="evidence" value="ECO:0007669"/>
    <property type="project" value="InterPro"/>
</dbReference>
<evidence type="ECO:0000256" key="6">
    <source>
        <dbReference type="ARBA" id="ARBA00022840"/>
    </source>
</evidence>
<dbReference type="GO" id="GO:0042626">
    <property type="term" value="F:ATPase-coupled transmembrane transporter activity"/>
    <property type="evidence" value="ECO:0007669"/>
    <property type="project" value="TreeGrafter"/>
</dbReference>
<protein>
    <submittedName>
        <fullName evidence="10">Energy-coupling factor ABC transporter ATP-binding protein</fullName>
    </submittedName>
</protein>
<dbReference type="CDD" id="cd03225">
    <property type="entry name" value="ABC_cobalt_CbiO_domain1"/>
    <property type="match status" value="2"/>
</dbReference>
<dbReference type="GO" id="GO:0005524">
    <property type="term" value="F:ATP binding"/>
    <property type="evidence" value="ECO:0007669"/>
    <property type="project" value="UniProtKB-KW"/>
</dbReference>
<evidence type="ECO:0000256" key="2">
    <source>
        <dbReference type="ARBA" id="ARBA00005417"/>
    </source>
</evidence>
<dbReference type="InterPro" id="IPR003439">
    <property type="entry name" value="ABC_transporter-like_ATP-bd"/>
</dbReference>
<evidence type="ECO:0000256" key="7">
    <source>
        <dbReference type="ARBA" id="ARBA00022967"/>
    </source>
</evidence>
<organism evidence="10 11">
    <name type="scientific">Candidatus Ligilactobacillus excrementigallinarum</name>
    <dbReference type="NCBI Taxonomy" id="2838641"/>
    <lineage>
        <taxon>Bacteria</taxon>
        <taxon>Bacillati</taxon>
        <taxon>Bacillota</taxon>
        <taxon>Bacilli</taxon>
        <taxon>Lactobacillales</taxon>
        <taxon>Lactobacillaceae</taxon>
        <taxon>Ligilactobacillus</taxon>
    </lineage>
</organism>